<evidence type="ECO:0000256" key="2">
    <source>
        <dbReference type="ARBA" id="ARBA00022448"/>
    </source>
</evidence>
<keyword evidence="3" id="KW-1003">Cell membrane</keyword>
<sequence length="465" mass="49178">MSAAGTGALTQRGMAPARARTAEEQAGLRRVILSSILGSILEWYDFYLYGTASALIFSQLFFTSLDPTTGVIASFSTLALGFIARPIGGLFFGGMGDRLGRKKVLLITMLLMGGATAIVGLLPTYASIGLWAPLILCLCRLLQGFAAGGEYASAVALTTEHAPGERRGFFASLPGIGVSAGILLSAALFSLFRLMPEDAFMAWGWRLPFLLSLLVVAIGSYVRLRVQESPVFEQLKEEAMLAAAPVREVFASKDARRNLFVAFGARFAEITSVNVFQVWILSYLAAWTTSAQGVGLIGIQVGQALSLISIPLFGALSDKVGRKPVYMGGAIFMGFFVWPFFAMLHSGQAWQIVPAMAIMLAVAYQAMFAAQASYFSELFAPRLRVTGFTTAREITAAVLGGPASIIATAITASAAGGYWPVATFMVAMCIVTSAALIIGPETHPGLPRNGASLGSSSSTQGNQTP</sequence>
<organism evidence="9 10">
    <name type="scientific">Arboricoccus pini</name>
    <dbReference type="NCBI Taxonomy" id="1963835"/>
    <lineage>
        <taxon>Bacteria</taxon>
        <taxon>Pseudomonadati</taxon>
        <taxon>Pseudomonadota</taxon>
        <taxon>Alphaproteobacteria</taxon>
        <taxon>Geminicoccales</taxon>
        <taxon>Geminicoccaceae</taxon>
        <taxon>Arboricoccus</taxon>
    </lineage>
</organism>
<name>A0A212RV13_9PROT</name>
<gene>
    <name evidence="9" type="ORF">SAMN07250955_11512</name>
</gene>
<dbReference type="GO" id="GO:0005886">
    <property type="term" value="C:plasma membrane"/>
    <property type="evidence" value="ECO:0007669"/>
    <property type="project" value="UniProtKB-SubCell"/>
</dbReference>
<dbReference type="PANTHER" id="PTHR43045">
    <property type="entry name" value="SHIKIMATE TRANSPORTER"/>
    <property type="match status" value="1"/>
</dbReference>
<dbReference type="AlphaFoldDB" id="A0A212RV13"/>
<keyword evidence="10" id="KW-1185">Reference proteome</keyword>
<dbReference type="Gene3D" id="1.20.1250.20">
    <property type="entry name" value="MFS general substrate transporter like domains"/>
    <property type="match status" value="2"/>
</dbReference>
<dbReference type="Pfam" id="PF00083">
    <property type="entry name" value="Sugar_tr"/>
    <property type="match status" value="1"/>
</dbReference>
<keyword evidence="2" id="KW-0813">Transport</keyword>
<feature type="transmembrane region" description="Helical" evidence="7">
    <location>
        <begin position="104"/>
        <end position="122"/>
    </location>
</feature>
<keyword evidence="5 7" id="KW-1133">Transmembrane helix</keyword>
<feature type="transmembrane region" description="Helical" evidence="7">
    <location>
        <begin position="169"/>
        <end position="191"/>
    </location>
</feature>
<evidence type="ECO:0000259" key="8">
    <source>
        <dbReference type="PROSITE" id="PS50850"/>
    </source>
</evidence>
<dbReference type="EMBL" id="FYEH01000015">
    <property type="protein sequence ID" value="SNB76387.1"/>
    <property type="molecule type" value="Genomic_DNA"/>
</dbReference>
<feature type="transmembrane region" description="Helical" evidence="7">
    <location>
        <begin position="293"/>
        <end position="313"/>
    </location>
</feature>
<feature type="transmembrane region" description="Helical" evidence="7">
    <location>
        <begin position="46"/>
        <end position="65"/>
    </location>
</feature>
<feature type="transmembrane region" description="Helical" evidence="7">
    <location>
        <begin position="71"/>
        <end position="92"/>
    </location>
</feature>
<reference evidence="9 10" key="1">
    <citation type="submission" date="2017-06" db="EMBL/GenBank/DDBJ databases">
        <authorList>
            <person name="Kim H.J."/>
            <person name="Triplett B.A."/>
        </authorList>
    </citation>
    <scope>NUCLEOTIDE SEQUENCE [LARGE SCALE GENOMIC DNA]</scope>
    <source>
        <strain evidence="9 10">B29T1</strain>
    </source>
</reference>
<keyword evidence="9" id="KW-0762">Sugar transport</keyword>
<comment type="subcellular location">
    <subcellularLocation>
        <location evidence="1">Cell membrane</location>
        <topology evidence="1">Multi-pass membrane protein</topology>
    </subcellularLocation>
</comment>
<evidence type="ECO:0000313" key="9">
    <source>
        <dbReference type="EMBL" id="SNB76387.1"/>
    </source>
</evidence>
<dbReference type="OrthoDB" id="9783227at2"/>
<keyword evidence="4 7" id="KW-0812">Transmembrane</keyword>
<feature type="transmembrane region" description="Helical" evidence="7">
    <location>
        <begin position="128"/>
        <end position="148"/>
    </location>
</feature>
<evidence type="ECO:0000256" key="3">
    <source>
        <dbReference type="ARBA" id="ARBA00022475"/>
    </source>
</evidence>
<dbReference type="CDD" id="cd17369">
    <property type="entry name" value="MFS_ShiA_like"/>
    <property type="match status" value="1"/>
</dbReference>
<dbReference type="InterPro" id="IPR005828">
    <property type="entry name" value="MFS_sugar_transport-like"/>
</dbReference>
<dbReference type="GO" id="GO:0022857">
    <property type="term" value="F:transmembrane transporter activity"/>
    <property type="evidence" value="ECO:0007669"/>
    <property type="project" value="InterPro"/>
</dbReference>
<dbReference type="InterPro" id="IPR036259">
    <property type="entry name" value="MFS_trans_sf"/>
</dbReference>
<evidence type="ECO:0000256" key="5">
    <source>
        <dbReference type="ARBA" id="ARBA00022989"/>
    </source>
</evidence>
<protein>
    <submittedName>
        <fullName evidence="9">Sugar transporter</fullName>
    </submittedName>
</protein>
<evidence type="ECO:0000256" key="4">
    <source>
        <dbReference type="ARBA" id="ARBA00022692"/>
    </source>
</evidence>
<proteinExistence type="predicted"/>
<accession>A0A212RV13</accession>
<dbReference type="Proteomes" id="UP000197065">
    <property type="component" value="Unassembled WGS sequence"/>
</dbReference>
<keyword evidence="6 7" id="KW-0472">Membrane</keyword>
<evidence type="ECO:0000313" key="10">
    <source>
        <dbReference type="Proteomes" id="UP000197065"/>
    </source>
</evidence>
<dbReference type="InterPro" id="IPR020846">
    <property type="entry name" value="MFS_dom"/>
</dbReference>
<feature type="transmembrane region" description="Helical" evidence="7">
    <location>
        <begin position="325"/>
        <end position="344"/>
    </location>
</feature>
<dbReference type="InterPro" id="IPR005829">
    <property type="entry name" value="Sugar_transporter_CS"/>
</dbReference>
<feature type="transmembrane region" description="Helical" evidence="7">
    <location>
        <begin position="394"/>
        <end position="412"/>
    </location>
</feature>
<evidence type="ECO:0000256" key="7">
    <source>
        <dbReference type="SAM" id="Phobius"/>
    </source>
</evidence>
<feature type="transmembrane region" description="Helical" evidence="7">
    <location>
        <begin position="350"/>
        <end position="374"/>
    </location>
</feature>
<dbReference type="RefSeq" id="WP_133063938.1">
    <property type="nucleotide sequence ID" value="NZ_FYEH01000015.1"/>
</dbReference>
<feature type="domain" description="Major facilitator superfamily (MFS) profile" evidence="8">
    <location>
        <begin position="31"/>
        <end position="443"/>
    </location>
</feature>
<feature type="transmembrane region" description="Helical" evidence="7">
    <location>
        <begin position="203"/>
        <end position="222"/>
    </location>
</feature>
<dbReference type="PROSITE" id="PS50850">
    <property type="entry name" value="MFS"/>
    <property type="match status" value="1"/>
</dbReference>
<evidence type="ECO:0000256" key="6">
    <source>
        <dbReference type="ARBA" id="ARBA00023136"/>
    </source>
</evidence>
<feature type="transmembrane region" description="Helical" evidence="7">
    <location>
        <begin position="259"/>
        <end position="281"/>
    </location>
</feature>
<evidence type="ECO:0000256" key="1">
    <source>
        <dbReference type="ARBA" id="ARBA00004651"/>
    </source>
</evidence>
<dbReference type="SUPFAM" id="SSF103473">
    <property type="entry name" value="MFS general substrate transporter"/>
    <property type="match status" value="1"/>
</dbReference>
<dbReference type="PROSITE" id="PS00217">
    <property type="entry name" value="SUGAR_TRANSPORT_2"/>
    <property type="match status" value="1"/>
</dbReference>
<dbReference type="PANTHER" id="PTHR43045:SF1">
    <property type="entry name" value="SHIKIMATE TRANSPORTER"/>
    <property type="match status" value="1"/>
</dbReference>
<feature type="transmembrane region" description="Helical" evidence="7">
    <location>
        <begin position="418"/>
        <end position="438"/>
    </location>
</feature>